<dbReference type="VEuPathDB" id="AmoebaDB:DICPUDRAFT_92327"/>
<protein>
    <submittedName>
        <fullName evidence="1">Expressed protein</fullName>
    </submittedName>
</protein>
<gene>
    <name evidence="1" type="ORF">DICPUDRAFT_92327</name>
</gene>
<name>F0ZQA1_DICPU</name>
<proteinExistence type="predicted"/>
<dbReference type="GeneID" id="10502782"/>
<evidence type="ECO:0000313" key="2">
    <source>
        <dbReference type="Proteomes" id="UP000001064"/>
    </source>
</evidence>
<reference evidence="2" key="1">
    <citation type="journal article" date="2011" name="Genome Biol.">
        <title>Comparative genomics of the social amoebae Dictyostelium discoideum and Dictyostelium purpureum.</title>
        <authorList>
            <consortium name="US DOE Joint Genome Institute (JGI-PGF)"/>
            <person name="Sucgang R."/>
            <person name="Kuo A."/>
            <person name="Tian X."/>
            <person name="Salerno W."/>
            <person name="Parikh A."/>
            <person name="Feasley C.L."/>
            <person name="Dalin E."/>
            <person name="Tu H."/>
            <person name="Huang E."/>
            <person name="Barry K."/>
            <person name="Lindquist E."/>
            <person name="Shapiro H."/>
            <person name="Bruce D."/>
            <person name="Schmutz J."/>
            <person name="Salamov A."/>
            <person name="Fey P."/>
            <person name="Gaudet P."/>
            <person name="Anjard C."/>
            <person name="Babu M.M."/>
            <person name="Basu S."/>
            <person name="Bushmanova Y."/>
            <person name="van der Wel H."/>
            <person name="Katoh-Kurasawa M."/>
            <person name="Dinh C."/>
            <person name="Coutinho P.M."/>
            <person name="Saito T."/>
            <person name="Elias M."/>
            <person name="Schaap P."/>
            <person name="Kay R.R."/>
            <person name="Henrissat B."/>
            <person name="Eichinger L."/>
            <person name="Rivero F."/>
            <person name="Putnam N.H."/>
            <person name="West C.M."/>
            <person name="Loomis W.F."/>
            <person name="Chisholm R.L."/>
            <person name="Shaulsky G."/>
            <person name="Strassmann J.E."/>
            <person name="Queller D.C."/>
            <person name="Kuspa A."/>
            <person name="Grigoriev I.V."/>
        </authorList>
    </citation>
    <scope>NUCLEOTIDE SEQUENCE [LARGE SCALE GENOMIC DNA]</scope>
    <source>
        <strain evidence="2">QSDP1</strain>
    </source>
</reference>
<keyword evidence="2" id="KW-1185">Reference proteome</keyword>
<dbReference type="KEGG" id="dpp:DICPUDRAFT_92327"/>
<evidence type="ECO:0000313" key="1">
    <source>
        <dbReference type="EMBL" id="EGC33869.1"/>
    </source>
</evidence>
<dbReference type="Proteomes" id="UP000001064">
    <property type="component" value="Unassembled WGS sequence"/>
</dbReference>
<accession>F0ZQA1</accession>
<dbReference type="EMBL" id="GL871122">
    <property type="protein sequence ID" value="EGC33869.1"/>
    <property type="molecule type" value="Genomic_DNA"/>
</dbReference>
<organism evidence="1 2">
    <name type="scientific">Dictyostelium purpureum</name>
    <name type="common">Slime mold</name>
    <dbReference type="NCBI Taxonomy" id="5786"/>
    <lineage>
        <taxon>Eukaryota</taxon>
        <taxon>Amoebozoa</taxon>
        <taxon>Evosea</taxon>
        <taxon>Eumycetozoa</taxon>
        <taxon>Dictyostelia</taxon>
        <taxon>Dictyosteliales</taxon>
        <taxon>Dictyosteliaceae</taxon>
        <taxon>Dictyostelium</taxon>
    </lineage>
</organism>
<dbReference type="RefSeq" id="XP_003289607.1">
    <property type="nucleotide sequence ID" value="XM_003289559.1"/>
</dbReference>
<dbReference type="InParanoid" id="F0ZQA1"/>
<sequence length="145" mass="17276">MEKLQNFLNHYKLVIINEKPIDLYENIKEVYFTFEYNDNDDEPLNFLKNLLHKISKINRNEIDLMDINTLIENINKVQFQNQNNSIIIIINTDSISDNIKNILKLNLNFIIFTKNIEELNFKKLNISHIFLKIKYSSTTAQKLIN</sequence>
<dbReference type="AlphaFoldDB" id="F0ZQA1"/>